<dbReference type="Pfam" id="PF03992">
    <property type="entry name" value="ABM"/>
    <property type="match status" value="1"/>
</dbReference>
<dbReference type="AlphaFoldDB" id="A0A371PRN6"/>
<dbReference type="Proteomes" id="UP000262477">
    <property type="component" value="Unassembled WGS sequence"/>
</dbReference>
<comment type="caution">
    <text evidence="2">The sequence shown here is derived from an EMBL/GenBank/DDBJ whole genome shotgun (WGS) entry which is preliminary data.</text>
</comment>
<feature type="domain" description="ABM" evidence="1">
    <location>
        <begin position="145"/>
        <end position="200"/>
    </location>
</feature>
<dbReference type="Gene3D" id="3.30.70.100">
    <property type="match status" value="2"/>
</dbReference>
<proteinExistence type="predicted"/>
<dbReference type="EMBL" id="QUAC01000474">
    <property type="protein sequence ID" value="REK84803.1"/>
    <property type="molecule type" value="Genomic_DNA"/>
</dbReference>
<dbReference type="RefSeq" id="WP_128512253.1">
    <property type="nucleotide sequence ID" value="NZ_QUAC01000474.1"/>
</dbReference>
<gene>
    <name evidence="2" type="ORF">DY245_41360</name>
</gene>
<protein>
    <submittedName>
        <fullName evidence="2">Antibiotic biosynthesis monooxygenase</fullName>
    </submittedName>
</protein>
<reference evidence="2 3" key="1">
    <citation type="submission" date="2018-08" db="EMBL/GenBank/DDBJ databases">
        <title>Streptomyces NEAU-D10 sp. nov., a novel Actinomycete isolated from soil.</title>
        <authorList>
            <person name="Jin L."/>
        </authorList>
    </citation>
    <scope>NUCLEOTIDE SEQUENCE [LARGE SCALE GENOMIC DNA]</scope>
    <source>
        <strain evidence="2 3">NEAU-D10</strain>
    </source>
</reference>
<dbReference type="SUPFAM" id="SSF54909">
    <property type="entry name" value="Dimeric alpha+beta barrel"/>
    <property type="match status" value="1"/>
</dbReference>
<dbReference type="InterPro" id="IPR007138">
    <property type="entry name" value="ABM_dom"/>
</dbReference>
<sequence length="265" mass="28926">MPPPTELTELTEPTDFPDFRRDDAGTVLISPWIVPDASFQRPAADSVLAEWEHQQRPDAMLSLTAFLSTDGSHVLHYAQWTDDDAHREWGRTRRPAVVGRIDAATPGIRRPGLVRYRRYRSYVPQRPVGRRPALLVTPAFATAGADAQRALADTVVDLLTREQVPGLLGAHFHLSQDGGRVLNVAEWTDTSAWREFVDRGASARLLRAAVDALAGVTPAPAVLAEPATAADDPGSPEAPQLPAVPQYHLYKSLINIPARTPTEGT</sequence>
<evidence type="ECO:0000259" key="1">
    <source>
        <dbReference type="Pfam" id="PF03992"/>
    </source>
</evidence>
<organism evidence="2 3">
    <name type="scientific">Streptomyces inhibens</name>
    <dbReference type="NCBI Taxonomy" id="2293571"/>
    <lineage>
        <taxon>Bacteria</taxon>
        <taxon>Bacillati</taxon>
        <taxon>Actinomycetota</taxon>
        <taxon>Actinomycetes</taxon>
        <taxon>Kitasatosporales</taxon>
        <taxon>Streptomycetaceae</taxon>
        <taxon>Streptomyces</taxon>
    </lineage>
</organism>
<name>A0A371PRN6_STRIH</name>
<keyword evidence="2" id="KW-0503">Monooxygenase</keyword>
<evidence type="ECO:0000313" key="3">
    <source>
        <dbReference type="Proteomes" id="UP000262477"/>
    </source>
</evidence>
<keyword evidence="2" id="KW-0560">Oxidoreductase</keyword>
<evidence type="ECO:0000313" key="2">
    <source>
        <dbReference type="EMBL" id="REK84803.1"/>
    </source>
</evidence>
<keyword evidence="3" id="KW-1185">Reference proteome</keyword>
<dbReference type="InterPro" id="IPR011008">
    <property type="entry name" value="Dimeric_a/b-barrel"/>
</dbReference>
<dbReference type="GO" id="GO:0004497">
    <property type="term" value="F:monooxygenase activity"/>
    <property type="evidence" value="ECO:0007669"/>
    <property type="project" value="UniProtKB-KW"/>
</dbReference>
<accession>A0A371PRN6</accession>
<dbReference type="OrthoDB" id="1493813at2"/>